<feature type="compositionally biased region" description="Basic and acidic residues" evidence="2">
    <location>
        <begin position="457"/>
        <end position="478"/>
    </location>
</feature>
<reference evidence="3 4" key="1">
    <citation type="journal article" date="2018" name="Mol. Plant">
        <title>The genome of Artemisia annua provides insight into the evolution of Asteraceae family and artemisinin biosynthesis.</title>
        <authorList>
            <person name="Shen Q."/>
            <person name="Zhang L."/>
            <person name="Liao Z."/>
            <person name="Wang S."/>
            <person name="Yan T."/>
            <person name="Shi P."/>
            <person name="Liu M."/>
            <person name="Fu X."/>
            <person name="Pan Q."/>
            <person name="Wang Y."/>
            <person name="Lv Z."/>
            <person name="Lu X."/>
            <person name="Zhang F."/>
            <person name="Jiang W."/>
            <person name="Ma Y."/>
            <person name="Chen M."/>
            <person name="Hao X."/>
            <person name="Li L."/>
            <person name="Tang Y."/>
            <person name="Lv G."/>
            <person name="Zhou Y."/>
            <person name="Sun X."/>
            <person name="Brodelius P.E."/>
            <person name="Rose J.K.C."/>
            <person name="Tang K."/>
        </authorList>
    </citation>
    <scope>NUCLEOTIDE SEQUENCE [LARGE SCALE GENOMIC DNA]</scope>
    <source>
        <strain evidence="4">cv. Huhao1</strain>
        <tissue evidence="3">Leaf</tissue>
    </source>
</reference>
<feature type="region of interest" description="Disordered" evidence="2">
    <location>
        <begin position="441"/>
        <end position="508"/>
    </location>
</feature>
<gene>
    <name evidence="3" type="ORF">CTI12_AA125930</name>
</gene>
<accession>A0A2U1PPT3</accession>
<feature type="compositionally biased region" description="Polar residues" evidence="2">
    <location>
        <begin position="956"/>
        <end position="965"/>
    </location>
</feature>
<evidence type="ECO:0000256" key="2">
    <source>
        <dbReference type="SAM" id="MobiDB-lite"/>
    </source>
</evidence>
<sequence>MFLGGKLPRSNPPLHLAFDSDAFGRELWSFPIWSLPKSAMCKVFPSSPALPGPVFGVVRLLMDWSCLYLSVPDPSIKQTTIRKVLEKGVITKVPVWVRFHRLPAVAFSETGVKLIAERVGRLMRMDEGTSAMCINPWGRNSYARCLIEVSAVHDLLEFVEVDIPLPNGKGYYTEYIDIEYEWWPPRCSHCKIFSHEEWMCQALKSQVVVGSDSEHVSAKEKVHVKKAVGDSSASGSLWEQFNASTSKNKSSVSVLEDSDDEVDEVLEMEGGVSSGAGPPPGVRLVCGDSTRGVSIEGEEKLPQSEVSRLVRSEDESSRSEVTSKVRSGRVVSSGFLTRPEDDVTRLGQQIVGLRTIPEGVLVLSGLRRVWKFPLCDPVLRHRDGTVMSIFEFMRMPSVDGTEVRDEFHDRTTSILDRVVDRATQPALRSSQLPSVVAKARNAAKRKAFTQSEGSTDATKRNRVDEEHSGAGPHERPGEDELADGDTSHDDVDVAMDDSEHAEGNPGGEYLNVVPLRTFDSKTGLDVTHTIILPGDGFPDVLHAEHGSPIETVEVDVEAAHGIVEDPHPTVGTDDQVHDDAGGDVSRRASESDESDYGDLRSKFRYEPREGDTTGAELEAEFFHPGSYYVAYPYDDSSTSQFPPYTRDQWDDLHAPCLGVLKKEIFKDPQACREFAQRAITPTEALRMDDLTTEQLSDRMSTDDLKKKTQYTVNANEKVTELTSKLDKYDRKSLKRTKLKAELVETKSKLKNCKAKLKELQGTLSQRESELHGCKDTIADRDRFIKKTRDDITSFFQHDFETLTRRFLGSGEFRRALAGVSSMAVNAGFAHGLCMYHSNDDILKITQKVSHFVPGAKEKLDEVVAALPNEVFPIFHKVSQHVGDALSDITQLEPDVVASSYQIPSATVTPSGVSSVATSTVPSTTVAPAGVSSVVTSTVPSVIVTSSGVSSVVTSTPKTFGYTSTPEHLKNKKASSTSRDSSGV</sequence>
<keyword evidence="1" id="KW-0175">Coiled coil</keyword>
<feature type="compositionally biased region" description="Basic and acidic residues" evidence="2">
    <location>
        <begin position="297"/>
        <end position="323"/>
    </location>
</feature>
<evidence type="ECO:0000313" key="4">
    <source>
        <dbReference type="Proteomes" id="UP000245207"/>
    </source>
</evidence>
<feature type="compositionally biased region" description="Polar residues" evidence="2">
    <location>
        <begin position="973"/>
        <end position="983"/>
    </location>
</feature>
<organism evidence="3 4">
    <name type="scientific">Artemisia annua</name>
    <name type="common">Sweet wormwood</name>
    <dbReference type="NCBI Taxonomy" id="35608"/>
    <lineage>
        <taxon>Eukaryota</taxon>
        <taxon>Viridiplantae</taxon>
        <taxon>Streptophyta</taxon>
        <taxon>Embryophyta</taxon>
        <taxon>Tracheophyta</taxon>
        <taxon>Spermatophyta</taxon>
        <taxon>Magnoliopsida</taxon>
        <taxon>eudicotyledons</taxon>
        <taxon>Gunneridae</taxon>
        <taxon>Pentapetalae</taxon>
        <taxon>asterids</taxon>
        <taxon>campanulids</taxon>
        <taxon>Asterales</taxon>
        <taxon>Asteraceae</taxon>
        <taxon>Asteroideae</taxon>
        <taxon>Anthemideae</taxon>
        <taxon>Artemisiinae</taxon>
        <taxon>Artemisia</taxon>
    </lineage>
</organism>
<dbReference type="AlphaFoldDB" id="A0A2U1PPT3"/>
<dbReference type="PANTHER" id="PTHR31286">
    <property type="entry name" value="GLYCINE-RICH CELL WALL STRUCTURAL PROTEIN 1.8-LIKE"/>
    <property type="match status" value="1"/>
</dbReference>
<dbReference type="InterPro" id="IPR040256">
    <property type="entry name" value="At4g02000-like"/>
</dbReference>
<feature type="compositionally biased region" description="Basic and acidic residues" evidence="2">
    <location>
        <begin position="485"/>
        <end position="502"/>
    </location>
</feature>
<feature type="region of interest" description="Disordered" evidence="2">
    <location>
        <begin position="955"/>
        <end position="983"/>
    </location>
</feature>
<dbReference type="OrthoDB" id="1112026at2759"/>
<evidence type="ECO:0000256" key="1">
    <source>
        <dbReference type="SAM" id="Coils"/>
    </source>
</evidence>
<feature type="region of interest" description="Disordered" evidence="2">
    <location>
        <begin position="269"/>
        <end position="288"/>
    </location>
</feature>
<dbReference type="PANTHER" id="PTHR31286:SF99">
    <property type="entry name" value="DUF4283 DOMAIN-CONTAINING PROTEIN"/>
    <property type="match status" value="1"/>
</dbReference>
<feature type="compositionally biased region" description="Basic and acidic residues" evidence="2">
    <location>
        <begin position="574"/>
        <end position="590"/>
    </location>
</feature>
<keyword evidence="4" id="KW-1185">Reference proteome</keyword>
<feature type="region of interest" description="Disordered" evidence="2">
    <location>
        <begin position="295"/>
        <end position="324"/>
    </location>
</feature>
<dbReference type="Proteomes" id="UP000245207">
    <property type="component" value="Unassembled WGS sequence"/>
</dbReference>
<protein>
    <submittedName>
        <fullName evidence="3">ATPase, F1/V1/A1 complex, alpha/beta subunit, Zinc knuckle CX2CX4HX4C</fullName>
    </submittedName>
</protein>
<evidence type="ECO:0000313" key="3">
    <source>
        <dbReference type="EMBL" id="PWA87774.1"/>
    </source>
</evidence>
<proteinExistence type="predicted"/>
<feature type="coiled-coil region" evidence="1">
    <location>
        <begin position="735"/>
        <end position="769"/>
    </location>
</feature>
<dbReference type="EMBL" id="PKPP01000879">
    <property type="protein sequence ID" value="PWA87774.1"/>
    <property type="molecule type" value="Genomic_DNA"/>
</dbReference>
<feature type="region of interest" description="Disordered" evidence="2">
    <location>
        <begin position="565"/>
        <end position="597"/>
    </location>
</feature>
<comment type="caution">
    <text evidence="3">The sequence shown here is derived from an EMBL/GenBank/DDBJ whole genome shotgun (WGS) entry which is preliminary data.</text>
</comment>
<name>A0A2U1PPT3_ARTAN</name>